<organism evidence="1 2">
    <name type="scientific">Romanomermis culicivorax</name>
    <name type="common">Nematode worm</name>
    <dbReference type="NCBI Taxonomy" id="13658"/>
    <lineage>
        <taxon>Eukaryota</taxon>
        <taxon>Metazoa</taxon>
        <taxon>Ecdysozoa</taxon>
        <taxon>Nematoda</taxon>
        <taxon>Enoplea</taxon>
        <taxon>Dorylaimia</taxon>
        <taxon>Mermithida</taxon>
        <taxon>Mermithoidea</taxon>
        <taxon>Mermithidae</taxon>
        <taxon>Romanomermis</taxon>
    </lineage>
</organism>
<proteinExistence type="predicted"/>
<dbReference type="Proteomes" id="UP000887565">
    <property type="component" value="Unplaced"/>
</dbReference>
<protein>
    <submittedName>
        <fullName evidence="2">Uncharacterized protein</fullName>
    </submittedName>
</protein>
<evidence type="ECO:0000313" key="2">
    <source>
        <dbReference type="WBParaSite" id="nRc.2.0.1.t34005-RA"/>
    </source>
</evidence>
<accession>A0A915K5I7</accession>
<keyword evidence="1" id="KW-1185">Reference proteome</keyword>
<dbReference type="AlphaFoldDB" id="A0A915K5I7"/>
<evidence type="ECO:0000313" key="1">
    <source>
        <dbReference type="Proteomes" id="UP000887565"/>
    </source>
</evidence>
<sequence>MQGHPKIPLIYMAYMLHLIWLTCYTYYRDPSATYGTVGHKQQSATWHGWPYATVGHMAWSARLQDRSRGTVGHTACTVATLYTIVHPSLKPLISGRILCTSRPMADIKVDLIKPGYIYDSYHAPSTVTDQNGLFLFRSDDQDTVVENLSIKVTYLFDRGNYSRKIAIVDDLKFIRHEIFTIRKKDQNRQQQQQQQKLPYYLGEFSLKDDHCLSYGVYRHVMLEYENQTGLLYPHETLYVISASLGGAFVSTVPFASTDTIRIPFNYEHIDDLDSGRHEFAHTLRHTYDGSFWHLLYDTAKFEYVQNHWCRKRTNPGFAFNEGFAEFFTTNLCDIGQLEDKLDFNYEDNVAHALRRLAAKCHGENLNSGKRAFVILLEKNPDKIHTFYDFDCEHEKFYGCSFNATFCLHQTGIM</sequence>
<name>A0A915K5I7_ROMCU</name>
<dbReference type="WBParaSite" id="nRc.2.0.1.t34005-RA">
    <property type="protein sequence ID" value="nRc.2.0.1.t34005-RA"/>
    <property type="gene ID" value="nRc.2.0.1.g34005"/>
</dbReference>
<reference evidence="2" key="1">
    <citation type="submission" date="2022-11" db="UniProtKB">
        <authorList>
            <consortium name="WormBaseParasite"/>
        </authorList>
    </citation>
    <scope>IDENTIFICATION</scope>
</reference>